<accession>A0A2Z6NY26</accession>
<reference evidence="2" key="1">
    <citation type="journal article" date="2017" name="Front. Plant Sci.">
        <title>Climate Clever Clovers: New Paradigm to Reduce the Environmental Footprint of Ruminants by Breeding Low Methanogenic Forages Utilizing Haplotype Variation.</title>
        <authorList>
            <person name="Kaur P."/>
            <person name="Appels R."/>
            <person name="Bayer P.E."/>
            <person name="Keeble-Gagnere G."/>
            <person name="Wang J."/>
            <person name="Hirakawa H."/>
            <person name="Shirasawa K."/>
            <person name="Vercoe P."/>
            <person name="Stefanova K."/>
            <person name="Durmic Z."/>
            <person name="Nichols P."/>
            <person name="Revell C."/>
            <person name="Isobe S.N."/>
            <person name="Edwards D."/>
            <person name="Erskine W."/>
        </authorList>
    </citation>
    <scope>NUCLEOTIDE SEQUENCE [LARGE SCALE GENOMIC DNA]</scope>
    <source>
        <strain evidence="2">cv. Daliak</strain>
    </source>
</reference>
<keyword evidence="2" id="KW-1185">Reference proteome</keyword>
<evidence type="ECO:0000313" key="1">
    <source>
        <dbReference type="EMBL" id="GAU47083.1"/>
    </source>
</evidence>
<sequence>MKEPESKEKEFITSPEKSMNIITLGGAKISANQPSLVLENVAAEFFYGRSMTVTLSMKPSHNGFALLPALPLPPKQPDLKSTPDTIFAPASSLLLPPPPKPPDCGLSFYVAFCSAVPDLFAFTISKTPFLFHDSGISLFASVLCASSFLSPTENPSLPPSSLCATIPKSEVSRACCVIFTILEFCIVR</sequence>
<evidence type="ECO:0000313" key="2">
    <source>
        <dbReference type="Proteomes" id="UP000242715"/>
    </source>
</evidence>
<dbReference type="Proteomes" id="UP000242715">
    <property type="component" value="Unassembled WGS sequence"/>
</dbReference>
<proteinExistence type="predicted"/>
<organism evidence="1 2">
    <name type="scientific">Trifolium subterraneum</name>
    <name type="common">Subterranean clover</name>
    <dbReference type="NCBI Taxonomy" id="3900"/>
    <lineage>
        <taxon>Eukaryota</taxon>
        <taxon>Viridiplantae</taxon>
        <taxon>Streptophyta</taxon>
        <taxon>Embryophyta</taxon>
        <taxon>Tracheophyta</taxon>
        <taxon>Spermatophyta</taxon>
        <taxon>Magnoliopsida</taxon>
        <taxon>eudicotyledons</taxon>
        <taxon>Gunneridae</taxon>
        <taxon>Pentapetalae</taxon>
        <taxon>rosids</taxon>
        <taxon>fabids</taxon>
        <taxon>Fabales</taxon>
        <taxon>Fabaceae</taxon>
        <taxon>Papilionoideae</taxon>
        <taxon>50 kb inversion clade</taxon>
        <taxon>NPAAA clade</taxon>
        <taxon>Hologalegina</taxon>
        <taxon>IRL clade</taxon>
        <taxon>Trifolieae</taxon>
        <taxon>Trifolium</taxon>
    </lineage>
</organism>
<gene>
    <name evidence="1" type="ORF">TSUD_192090</name>
</gene>
<protein>
    <submittedName>
        <fullName evidence="1">Uncharacterized protein</fullName>
    </submittedName>
</protein>
<dbReference type="EMBL" id="DF974280">
    <property type="protein sequence ID" value="GAU47083.1"/>
    <property type="molecule type" value="Genomic_DNA"/>
</dbReference>
<name>A0A2Z6NY26_TRISU</name>
<dbReference type="AlphaFoldDB" id="A0A2Z6NY26"/>